<accession>A0A9W8YT86</accession>
<comment type="similarity">
    <text evidence="1">Belongs to the SWC5 family.</text>
</comment>
<feature type="domain" description="BCNT-C" evidence="4">
    <location>
        <begin position="261"/>
        <end position="341"/>
    </location>
</feature>
<dbReference type="AlphaFoldDB" id="A0A9W8YT86"/>
<feature type="compositionally biased region" description="Acidic residues" evidence="3">
    <location>
        <begin position="1"/>
        <end position="27"/>
    </location>
</feature>
<feature type="compositionally biased region" description="Basic and acidic residues" evidence="3">
    <location>
        <begin position="200"/>
        <end position="210"/>
    </location>
</feature>
<dbReference type="GO" id="GO:0000812">
    <property type="term" value="C:Swr1 complex"/>
    <property type="evidence" value="ECO:0007669"/>
    <property type="project" value="TreeGrafter"/>
</dbReference>
<dbReference type="Pfam" id="PF07572">
    <property type="entry name" value="BCNT"/>
    <property type="match status" value="1"/>
</dbReference>
<feature type="compositionally biased region" description="Low complexity" evidence="3">
    <location>
        <begin position="155"/>
        <end position="166"/>
    </location>
</feature>
<evidence type="ECO:0000256" key="1">
    <source>
        <dbReference type="ARBA" id="ARBA00010465"/>
    </source>
</evidence>
<name>A0A9W8YT86_9PEZI</name>
<dbReference type="Proteomes" id="UP001140453">
    <property type="component" value="Unassembled WGS sequence"/>
</dbReference>
<organism evidence="5 6">
    <name type="scientific">Gnomoniopsis smithogilvyi</name>
    <dbReference type="NCBI Taxonomy" id="1191159"/>
    <lineage>
        <taxon>Eukaryota</taxon>
        <taxon>Fungi</taxon>
        <taxon>Dikarya</taxon>
        <taxon>Ascomycota</taxon>
        <taxon>Pezizomycotina</taxon>
        <taxon>Sordariomycetes</taxon>
        <taxon>Sordariomycetidae</taxon>
        <taxon>Diaporthales</taxon>
        <taxon>Gnomoniaceae</taxon>
        <taxon>Gnomoniopsis</taxon>
    </lineage>
</organism>
<dbReference type="PANTHER" id="PTHR48407">
    <property type="entry name" value="CRANIOFACIAL DEVELOPMENT PROTEIN 1"/>
    <property type="match status" value="1"/>
</dbReference>
<dbReference type="PANTHER" id="PTHR48407:SF1">
    <property type="entry name" value="CRANIOFACIAL DEVELOPMENT PROTEIN 1"/>
    <property type="match status" value="1"/>
</dbReference>
<protein>
    <recommendedName>
        <fullName evidence="2">SWR1-complex protein 5</fullName>
    </recommendedName>
</protein>
<evidence type="ECO:0000256" key="3">
    <source>
        <dbReference type="SAM" id="MobiDB-lite"/>
    </source>
</evidence>
<feature type="compositionally biased region" description="Basic and acidic residues" evidence="3">
    <location>
        <begin position="112"/>
        <end position="121"/>
    </location>
</feature>
<gene>
    <name evidence="5" type="primary">SWC5</name>
    <name evidence="5" type="ORF">N0V93_005653</name>
</gene>
<dbReference type="PROSITE" id="PS51279">
    <property type="entry name" value="BCNT_C"/>
    <property type="match status" value="1"/>
</dbReference>
<feature type="compositionally biased region" description="Gly residues" evidence="3">
    <location>
        <begin position="220"/>
        <end position="230"/>
    </location>
</feature>
<evidence type="ECO:0000313" key="6">
    <source>
        <dbReference type="Proteomes" id="UP001140453"/>
    </source>
</evidence>
<dbReference type="OrthoDB" id="445677at2759"/>
<keyword evidence="6" id="KW-1185">Reference proteome</keyword>
<comment type="caution">
    <text evidence="5">The sequence shown here is derived from an EMBL/GenBank/DDBJ whole genome shotgun (WGS) entry which is preliminary data.</text>
</comment>
<dbReference type="InterPro" id="IPR027124">
    <property type="entry name" value="Swc5/CFDP1/2"/>
</dbReference>
<sequence>MPPDSIVDDEDYASSEDSDFAPEEAADQDAGAESSSDEDDSEAVVAKKPAAPSKKRKQAGDGDEAADAGFENSGDEAIIEKGKKRQKKSKKAQQDQDDEGGEGGLIKTRSMRAVEKAERKAQPVAGPVTIDVDALWASMTAAPVIPTSQEPHPPGSQQDQSSKGDSTTGGGAQQNGQGSKDTEMIKIKRTYNFAGKVHTEEKLVPRDSAEARLYLASQGENGGGGGGGDGTNADGPERRIPRKAFRSVFEPVVVTGDGQRADLNLGIAMRLQAREEKAKKLNTVEKSRMDWAGFVDKEGIKDELVLAGKAKGSFANQQEFLARTEARREEDARRVRLAGKV</sequence>
<feature type="region of interest" description="Disordered" evidence="3">
    <location>
        <begin position="200"/>
        <end position="240"/>
    </location>
</feature>
<feature type="compositionally biased region" description="Low complexity" evidence="3">
    <location>
        <begin position="43"/>
        <end position="52"/>
    </location>
</feature>
<evidence type="ECO:0000259" key="4">
    <source>
        <dbReference type="PROSITE" id="PS51279"/>
    </source>
</evidence>
<dbReference type="InterPro" id="IPR011421">
    <property type="entry name" value="BCNT-C"/>
</dbReference>
<feature type="region of interest" description="Disordered" evidence="3">
    <location>
        <begin position="141"/>
        <end position="184"/>
    </location>
</feature>
<feature type="compositionally biased region" description="Basic residues" evidence="3">
    <location>
        <begin position="82"/>
        <end position="91"/>
    </location>
</feature>
<evidence type="ECO:0000256" key="2">
    <source>
        <dbReference type="ARBA" id="ARBA00019138"/>
    </source>
</evidence>
<dbReference type="EMBL" id="JAPEVB010000003">
    <property type="protein sequence ID" value="KAJ4392032.1"/>
    <property type="molecule type" value="Genomic_DNA"/>
</dbReference>
<reference evidence="5" key="1">
    <citation type="submission" date="2022-10" db="EMBL/GenBank/DDBJ databases">
        <title>Tapping the CABI collections for fungal endophytes: first genome assemblies for Collariella, Neodidymelliopsis, Ascochyta clinopodiicola, Didymella pomorum, Didymosphaeria variabile, Neocosmospora piperis and Neocucurbitaria cava.</title>
        <authorList>
            <person name="Hill R."/>
        </authorList>
    </citation>
    <scope>NUCLEOTIDE SEQUENCE</scope>
    <source>
        <strain evidence="5">IMI 355082</strain>
    </source>
</reference>
<feature type="region of interest" description="Disordered" evidence="3">
    <location>
        <begin position="1"/>
        <end position="128"/>
    </location>
</feature>
<evidence type="ECO:0000313" key="5">
    <source>
        <dbReference type="EMBL" id="KAJ4392032.1"/>
    </source>
</evidence>
<proteinExistence type="inferred from homology"/>